<organism evidence="1 2">
    <name type="scientific">Athelia psychrophila</name>
    <dbReference type="NCBI Taxonomy" id="1759441"/>
    <lineage>
        <taxon>Eukaryota</taxon>
        <taxon>Fungi</taxon>
        <taxon>Dikarya</taxon>
        <taxon>Basidiomycota</taxon>
        <taxon>Agaricomycotina</taxon>
        <taxon>Agaricomycetes</taxon>
        <taxon>Agaricomycetidae</taxon>
        <taxon>Atheliales</taxon>
        <taxon>Atheliaceae</taxon>
        <taxon>Athelia</taxon>
    </lineage>
</organism>
<gene>
    <name evidence="1" type="ORF">FIBSPDRAFT_724960</name>
</gene>
<name>A0A166U6Q4_9AGAM</name>
<accession>A0A166U6Q4</accession>
<evidence type="ECO:0000313" key="2">
    <source>
        <dbReference type="Proteomes" id="UP000076532"/>
    </source>
</evidence>
<keyword evidence="2" id="KW-1185">Reference proteome</keyword>
<protein>
    <submittedName>
        <fullName evidence="1">Uncharacterized protein</fullName>
    </submittedName>
</protein>
<dbReference type="Proteomes" id="UP000076532">
    <property type="component" value="Unassembled WGS sequence"/>
</dbReference>
<reference evidence="1 2" key="1">
    <citation type="journal article" date="2016" name="Mol. Biol. Evol.">
        <title>Comparative Genomics of Early-Diverging Mushroom-Forming Fungi Provides Insights into the Origins of Lignocellulose Decay Capabilities.</title>
        <authorList>
            <person name="Nagy L.G."/>
            <person name="Riley R."/>
            <person name="Tritt A."/>
            <person name="Adam C."/>
            <person name="Daum C."/>
            <person name="Floudas D."/>
            <person name="Sun H."/>
            <person name="Yadav J.S."/>
            <person name="Pangilinan J."/>
            <person name="Larsson K.H."/>
            <person name="Matsuura K."/>
            <person name="Barry K."/>
            <person name="Labutti K."/>
            <person name="Kuo R."/>
            <person name="Ohm R.A."/>
            <person name="Bhattacharya S.S."/>
            <person name="Shirouzu T."/>
            <person name="Yoshinaga Y."/>
            <person name="Martin F.M."/>
            <person name="Grigoriev I.V."/>
            <person name="Hibbett D.S."/>
        </authorList>
    </citation>
    <scope>NUCLEOTIDE SEQUENCE [LARGE SCALE GENOMIC DNA]</scope>
    <source>
        <strain evidence="1 2">CBS 109695</strain>
    </source>
</reference>
<sequence>MVGSTKGFLVRDYSLGLGWNNVRYIIESSILQAHLLNRTLVLPSFVYARSCEYDIEVCADYAPMFNKGDAIGLDEWRDLPIDQQMTWRIPITTMINLTHLRLTHSVILLSDYLRLHNISADQEWSNGQWLRETYHTQPNIFNGRKPTFNVVENQWFDPADVLRVDILPEDMKKRGAWTEEGGDWLRAQTGSWQNNATTITNDALYAAVPSDRDRKILSWEEASTALEFDIPDSVEENFDVDVTSLKLGQRWDLSSAEQIERVLQANGWEVLYTYTGAVGMDYVKHVATPVKQVAPRNMIRGFVDEYDHSDADVLLLAGELHLGRKPASLRFTTPEGRDKFSRLVLHELRPIDKVFELAELLDERMLALNSGRMWVAAHMRRGDFVKAGWVMEKSIEDHTRRVKEKLSDGRSVLASLREPDMKSYDVPNVTVDRSSLYRHPPLEDDKFYIATDERDLGNITYLADNNAVLVYDLLTIEDRHNFGWGLLFTDVLALVEQATLARAAFFYAHAMSSVAGGVINLRAARGADPRTALID</sequence>
<dbReference type="CDD" id="cd11296">
    <property type="entry name" value="O-FucT_like"/>
    <property type="match status" value="1"/>
</dbReference>
<dbReference type="Gene3D" id="3.40.50.11350">
    <property type="match status" value="1"/>
</dbReference>
<dbReference type="AlphaFoldDB" id="A0A166U6Q4"/>
<evidence type="ECO:0000313" key="1">
    <source>
        <dbReference type="EMBL" id="KZP31372.1"/>
    </source>
</evidence>
<dbReference type="OrthoDB" id="3345970at2759"/>
<dbReference type="STRING" id="436010.A0A166U6Q4"/>
<proteinExistence type="predicted"/>
<dbReference type="EMBL" id="KV417490">
    <property type="protein sequence ID" value="KZP31372.1"/>
    <property type="molecule type" value="Genomic_DNA"/>
</dbReference>